<name>A0AAD5LSI7_PARTN</name>
<feature type="compositionally biased region" description="Low complexity" evidence="5">
    <location>
        <begin position="185"/>
        <end position="202"/>
    </location>
</feature>
<protein>
    <recommendedName>
        <fullName evidence="6">C2H2-type domain-containing protein</fullName>
    </recommendedName>
</protein>
<keyword evidence="1" id="KW-0479">Metal-binding</keyword>
<proteinExistence type="predicted"/>
<evidence type="ECO:0000256" key="4">
    <source>
        <dbReference type="PROSITE-ProRule" id="PRU00042"/>
    </source>
</evidence>
<keyword evidence="2 4" id="KW-0863">Zinc-finger</keyword>
<evidence type="ECO:0000256" key="2">
    <source>
        <dbReference type="ARBA" id="ARBA00022771"/>
    </source>
</evidence>
<dbReference type="AlphaFoldDB" id="A0AAD5LSI7"/>
<feature type="region of interest" description="Disordered" evidence="5">
    <location>
        <begin position="185"/>
        <end position="222"/>
    </location>
</feature>
<reference evidence="7" key="1">
    <citation type="submission" date="2021-06" db="EMBL/GenBank/DDBJ databases">
        <title>Parelaphostrongylus tenuis whole genome reference sequence.</title>
        <authorList>
            <person name="Garwood T.J."/>
            <person name="Larsen P.A."/>
            <person name="Fountain-Jones N.M."/>
            <person name="Garbe J.R."/>
            <person name="Macchietto M.G."/>
            <person name="Kania S.A."/>
            <person name="Gerhold R.W."/>
            <person name="Richards J.E."/>
            <person name="Wolf T.M."/>
        </authorList>
    </citation>
    <scope>NUCLEOTIDE SEQUENCE</scope>
    <source>
        <strain evidence="7">MNPRO001-30</strain>
        <tissue evidence="7">Meninges</tissue>
    </source>
</reference>
<dbReference type="PROSITE" id="PS50157">
    <property type="entry name" value="ZINC_FINGER_C2H2_2"/>
    <property type="match status" value="3"/>
</dbReference>
<dbReference type="EMBL" id="JAHQIW010000099">
    <property type="protein sequence ID" value="KAJ1346007.1"/>
    <property type="molecule type" value="Genomic_DNA"/>
</dbReference>
<dbReference type="SMART" id="SM00355">
    <property type="entry name" value="ZnF_C2H2"/>
    <property type="match status" value="5"/>
</dbReference>
<dbReference type="Pfam" id="PF00096">
    <property type="entry name" value="zf-C2H2"/>
    <property type="match status" value="2"/>
</dbReference>
<dbReference type="PANTHER" id="PTHR23235">
    <property type="entry name" value="KRUEPPEL-LIKE TRANSCRIPTION FACTOR"/>
    <property type="match status" value="1"/>
</dbReference>
<feature type="domain" description="C2H2-type" evidence="6">
    <location>
        <begin position="315"/>
        <end position="341"/>
    </location>
</feature>
<evidence type="ECO:0000313" key="7">
    <source>
        <dbReference type="EMBL" id="KAJ1346007.1"/>
    </source>
</evidence>
<dbReference type="GO" id="GO:0008270">
    <property type="term" value="F:zinc ion binding"/>
    <property type="evidence" value="ECO:0007669"/>
    <property type="project" value="UniProtKB-KW"/>
</dbReference>
<keyword evidence="8" id="KW-1185">Reference proteome</keyword>
<feature type="domain" description="C2H2-type" evidence="6">
    <location>
        <begin position="342"/>
        <end position="369"/>
    </location>
</feature>
<evidence type="ECO:0000256" key="1">
    <source>
        <dbReference type="ARBA" id="ARBA00022723"/>
    </source>
</evidence>
<evidence type="ECO:0000256" key="3">
    <source>
        <dbReference type="ARBA" id="ARBA00022833"/>
    </source>
</evidence>
<dbReference type="InterPro" id="IPR013087">
    <property type="entry name" value="Znf_C2H2_type"/>
</dbReference>
<comment type="caution">
    <text evidence="7">The sequence shown here is derived from an EMBL/GenBank/DDBJ whole genome shotgun (WGS) entry which is preliminary data.</text>
</comment>
<gene>
    <name evidence="7" type="ORF">KIN20_000671</name>
</gene>
<evidence type="ECO:0000313" key="8">
    <source>
        <dbReference type="Proteomes" id="UP001196413"/>
    </source>
</evidence>
<keyword evidence="3" id="KW-0862">Zinc</keyword>
<dbReference type="SUPFAM" id="SSF57667">
    <property type="entry name" value="beta-beta-alpha zinc fingers"/>
    <property type="match status" value="1"/>
</dbReference>
<dbReference type="PROSITE" id="PS00028">
    <property type="entry name" value="ZINC_FINGER_C2H2_1"/>
    <property type="match status" value="2"/>
</dbReference>
<dbReference type="Proteomes" id="UP001196413">
    <property type="component" value="Unassembled WGS sequence"/>
</dbReference>
<dbReference type="FunFam" id="3.30.160.60:FF:002343">
    <property type="entry name" value="Zinc finger protein 33A"/>
    <property type="match status" value="1"/>
</dbReference>
<sequence>MEYWFLHPPLFRLHPLRISLDRYVETSSWAIRCASATEPSALFLGEVGSDEAINWISTFQRLCSSSYSDTRLVAVRIESVNENFLLVCDHDGAVRRLVLRKPNDRELNQHLFSVIDEEKARYMAEKTIRIATEQKLRALEAEFSLKAQEAKWQEKEIELLKLLLHKSSPSSDVVADKNSPSCSYSCSSSMQTQSTDSSPPSDVTLTEAEASDQNGEGDLTIKQGNFNEVKEEPSSDLMSPTNSFSNSQQPQDFITGTVQYILCQLCPEQTPDFKVMEEHFFRAHVNKEKRNCEACPSEDQPNLIQHMKRHTNRIYACEYCGKRGRWNYVKAHIRTHTGEKPFNCETCGRSFADASTLRRHNLIHSGEKKHSCPICGRRIARKDNAKTHIKSHGIYY</sequence>
<evidence type="ECO:0000259" key="6">
    <source>
        <dbReference type="PROSITE" id="PS50157"/>
    </source>
</evidence>
<evidence type="ECO:0000256" key="5">
    <source>
        <dbReference type="SAM" id="MobiDB-lite"/>
    </source>
</evidence>
<dbReference type="Gene3D" id="3.30.160.60">
    <property type="entry name" value="Classic Zinc Finger"/>
    <property type="match status" value="3"/>
</dbReference>
<feature type="domain" description="C2H2-type" evidence="6">
    <location>
        <begin position="370"/>
        <end position="392"/>
    </location>
</feature>
<dbReference type="InterPro" id="IPR036236">
    <property type="entry name" value="Znf_C2H2_sf"/>
</dbReference>
<organism evidence="7 8">
    <name type="scientific">Parelaphostrongylus tenuis</name>
    <name type="common">Meningeal worm</name>
    <dbReference type="NCBI Taxonomy" id="148309"/>
    <lineage>
        <taxon>Eukaryota</taxon>
        <taxon>Metazoa</taxon>
        <taxon>Ecdysozoa</taxon>
        <taxon>Nematoda</taxon>
        <taxon>Chromadorea</taxon>
        <taxon>Rhabditida</taxon>
        <taxon>Rhabditina</taxon>
        <taxon>Rhabditomorpha</taxon>
        <taxon>Strongyloidea</taxon>
        <taxon>Metastrongylidae</taxon>
        <taxon>Parelaphostrongylus</taxon>
    </lineage>
</organism>
<accession>A0AAD5LSI7</accession>